<sequence length="124" mass="12939">MVHTLTEKPWHVLGYLKCILGPALCPQGQCVLLVSAPRCPAVSPCASAGHLEERPAAEGHASGMGEAGILNTCGRAEKPRRRAHSIPVASGHFTLKCAGCLGLCEQGTAKEARGTDILAGWMPT</sequence>
<evidence type="ECO:0000313" key="1">
    <source>
        <dbReference type="EMBL" id="KAJ1114010.1"/>
    </source>
</evidence>
<accession>A0AAV7NGK3</accession>
<keyword evidence="2" id="KW-1185">Reference proteome</keyword>
<organism evidence="1 2">
    <name type="scientific">Pleurodeles waltl</name>
    <name type="common">Iberian ribbed newt</name>
    <dbReference type="NCBI Taxonomy" id="8319"/>
    <lineage>
        <taxon>Eukaryota</taxon>
        <taxon>Metazoa</taxon>
        <taxon>Chordata</taxon>
        <taxon>Craniata</taxon>
        <taxon>Vertebrata</taxon>
        <taxon>Euteleostomi</taxon>
        <taxon>Amphibia</taxon>
        <taxon>Batrachia</taxon>
        <taxon>Caudata</taxon>
        <taxon>Salamandroidea</taxon>
        <taxon>Salamandridae</taxon>
        <taxon>Pleurodelinae</taxon>
        <taxon>Pleurodeles</taxon>
    </lineage>
</organism>
<protein>
    <submittedName>
        <fullName evidence="1">Uncharacterized protein</fullName>
    </submittedName>
</protein>
<gene>
    <name evidence="1" type="ORF">NDU88_002250</name>
</gene>
<reference evidence="1" key="1">
    <citation type="journal article" date="2022" name="bioRxiv">
        <title>Sequencing and chromosome-scale assembly of the giantPleurodeles waltlgenome.</title>
        <authorList>
            <person name="Brown T."/>
            <person name="Elewa A."/>
            <person name="Iarovenko S."/>
            <person name="Subramanian E."/>
            <person name="Araus A.J."/>
            <person name="Petzold A."/>
            <person name="Susuki M."/>
            <person name="Suzuki K.-i.T."/>
            <person name="Hayashi T."/>
            <person name="Toyoda A."/>
            <person name="Oliveira C."/>
            <person name="Osipova E."/>
            <person name="Leigh N.D."/>
            <person name="Simon A."/>
            <person name="Yun M.H."/>
        </authorList>
    </citation>
    <scope>NUCLEOTIDE SEQUENCE</scope>
    <source>
        <strain evidence="1">20211129_DDA</strain>
        <tissue evidence="1">Liver</tissue>
    </source>
</reference>
<proteinExistence type="predicted"/>
<evidence type="ECO:0000313" key="2">
    <source>
        <dbReference type="Proteomes" id="UP001066276"/>
    </source>
</evidence>
<dbReference type="Proteomes" id="UP001066276">
    <property type="component" value="Chromosome 8"/>
</dbReference>
<dbReference type="AlphaFoldDB" id="A0AAV7NGK3"/>
<comment type="caution">
    <text evidence="1">The sequence shown here is derived from an EMBL/GenBank/DDBJ whole genome shotgun (WGS) entry which is preliminary data.</text>
</comment>
<name>A0AAV7NGK3_PLEWA</name>
<dbReference type="EMBL" id="JANPWB010000012">
    <property type="protein sequence ID" value="KAJ1114010.1"/>
    <property type="molecule type" value="Genomic_DNA"/>
</dbReference>